<dbReference type="PANTHER" id="PTHR30137">
    <property type="entry name" value="LUCIFERASE-LIKE MONOOXYGENASE"/>
    <property type="match status" value="1"/>
</dbReference>
<dbReference type="EMBL" id="FPCH01000003">
    <property type="protein sequence ID" value="SFV36729.1"/>
    <property type="molecule type" value="Genomic_DNA"/>
</dbReference>
<gene>
    <name evidence="4" type="ORF">SAMN04488557_2711</name>
</gene>
<dbReference type="Proteomes" id="UP000199423">
    <property type="component" value="Unassembled WGS sequence"/>
</dbReference>
<dbReference type="FunFam" id="3.20.20.30:FF:000002">
    <property type="entry name" value="LLM class flavin-dependent oxidoreductase"/>
    <property type="match status" value="1"/>
</dbReference>
<dbReference type="SUPFAM" id="SSF51679">
    <property type="entry name" value="Bacterial luciferase-like"/>
    <property type="match status" value="1"/>
</dbReference>
<proteinExistence type="predicted"/>
<dbReference type="InterPro" id="IPR050766">
    <property type="entry name" value="Bact_Lucif_Oxidored"/>
</dbReference>
<dbReference type="GO" id="GO:0016705">
    <property type="term" value="F:oxidoreductase activity, acting on paired donors, with incorporation or reduction of molecular oxygen"/>
    <property type="evidence" value="ECO:0007669"/>
    <property type="project" value="InterPro"/>
</dbReference>
<dbReference type="InterPro" id="IPR011251">
    <property type="entry name" value="Luciferase-like_dom"/>
</dbReference>
<comment type="similarity">
    <text evidence="1">To bacterial alkanal monooxygenase alpha and beta chains.</text>
</comment>
<dbReference type="Gene3D" id="3.20.20.30">
    <property type="entry name" value="Luciferase-like domain"/>
    <property type="match status" value="1"/>
</dbReference>
<sequence length="339" mass="36715">MVPLSILDLVRVTEDTDARGALDNARDLAAHAEIWGYRRFWVAEHHNMPGIASAATSIAIAHIAAGSKSIRVGAGGIMLPNHAPLIIAEQFGTLARLFPGRIDLGVGRAPGTDQLTVQALRRQPTAADTFPRDVLELQAYFEPAAPHQRVQAVPAAGTKVPIWILGSSTYGAHLAAELGLPYAFASHFAPDQLLAALDVYRSRFKSSEQLATPHAMVGVNIIAAETDGEARRLATTQQMSFANIFRGARGLSQPPIDDIEAYWTPREKTQVLQMLQRSIVGSPETVRTGINALIDETAADEIMIVSDVYDHNARLRSFELIAAVHETSGKERMSTETCP</sequence>
<dbReference type="GO" id="GO:0005829">
    <property type="term" value="C:cytosol"/>
    <property type="evidence" value="ECO:0007669"/>
    <property type="project" value="TreeGrafter"/>
</dbReference>
<reference evidence="5" key="1">
    <citation type="submission" date="2016-10" db="EMBL/GenBank/DDBJ databases">
        <authorList>
            <person name="Varghese N."/>
            <person name="Submissions S."/>
        </authorList>
    </citation>
    <scope>NUCLEOTIDE SEQUENCE [LARGE SCALE GENOMIC DNA]</scope>
    <source>
        <strain evidence="5">DSM 1565</strain>
    </source>
</reference>
<organism evidence="4 5">
    <name type="scientific">Hyphomicrobium facile</name>
    <dbReference type="NCBI Taxonomy" id="51670"/>
    <lineage>
        <taxon>Bacteria</taxon>
        <taxon>Pseudomonadati</taxon>
        <taxon>Pseudomonadota</taxon>
        <taxon>Alphaproteobacteria</taxon>
        <taxon>Hyphomicrobiales</taxon>
        <taxon>Hyphomicrobiaceae</taxon>
        <taxon>Hyphomicrobium</taxon>
    </lineage>
</organism>
<name>A0A1I7NQ04_9HYPH</name>
<evidence type="ECO:0000259" key="3">
    <source>
        <dbReference type="Pfam" id="PF00296"/>
    </source>
</evidence>
<dbReference type="CDD" id="cd00347">
    <property type="entry name" value="Flavin_utilizing_monoxygenases"/>
    <property type="match status" value="1"/>
</dbReference>
<protein>
    <recommendedName>
        <fullName evidence="2">Luciferase-like monooxygenase</fullName>
    </recommendedName>
</protein>
<feature type="domain" description="Luciferase-like" evidence="3">
    <location>
        <begin position="4"/>
        <end position="296"/>
    </location>
</feature>
<dbReference type="PANTHER" id="PTHR30137:SF6">
    <property type="entry name" value="LUCIFERASE-LIKE MONOOXYGENASE"/>
    <property type="match status" value="1"/>
</dbReference>
<dbReference type="RefSeq" id="WP_092868291.1">
    <property type="nucleotide sequence ID" value="NZ_FPCH01000003.1"/>
</dbReference>
<dbReference type="OrthoDB" id="9780518at2"/>
<evidence type="ECO:0000256" key="1">
    <source>
        <dbReference type="ARBA" id="ARBA00007789"/>
    </source>
</evidence>
<dbReference type="InterPro" id="IPR036661">
    <property type="entry name" value="Luciferase-like_sf"/>
</dbReference>
<dbReference type="NCBIfam" id="TIGR03558">
    <property type="entry name" value="oxido_grp_1"/>
    <property type="match status" value="1"/>
</dbReference>
<keyword evidence="5" id="KW-1185">Reference proteome</keyword>
<dbReference type="AlphaFoldDB" id="A0A1I7NQ04"/>
<dbReference type="STRING" id="51670.SAMN04488557_2711"/>
<evidence type="ECO:0000313" key="4">
    <source>
        <dbReference type="EMBL" id="SFV36729.1"/>
    </source>
</evidence>
<dbReference type="InterPro" id="IPR019949">
    <property type="entry name" value="CmoO-like"/>
</dbReference>
<accession>A0A1I7NQ04</accession>
<dbReference type="Pfam" id="PF00296">
    <property type="entry name" value="Bac_luciferase"/>
    <property type="match status" value="1"/>
</dbReference>
<evidence type="ECO:0000313" key="5">
    <source>
        <dbReference type="Proteomes" id="UP000199423"/>
    </source>
</evidence>
<evidence type="ECO:0000256" key="2">
    <source>
        <dbReference type="ARBA" id="ARBA00074555"/>
    </source>
</evidence>